<name>A0A1E3QUR1_9ASCO</name>
<dbReference type="AlphaFoldDB" id="A0A1E3QUR1"/>
<dbReference type="PROSITE" id="PS50006">
    <property type="entry name" value="FHA_DOMAIN"/>
    <property type="match status" value="1"/>
</dbReference>
<dbReference type="Pfam" id="PF00498">
    <property type="entry name" value="FHA"/>
    <property type="match status" value="1"/>
</dbReference>
<dbReference type="EMBL" id="KV454428">
    <property type="protein sequence ID" value="ODQ81388.1"/>
    <property type="molecule type" value="Genomic_DNA"/>
</dbReference>
<dbReference type="OrthoDB" id="444265at2759"/>
<dbReference type="SUPFAM" id="SSF49879">
    <property type="entry name" value="SMAD/FHA domain"/>
    <property type="match status" value="1"/>
</dbReference>
<dbReference type="RefSeq" id="XP_018986716.1">
    <property type="nucleotide sequence ID" value="XM_019131360.1"/>
</dbReference>
<dbReference type="GO" id="GO:0006406">
    <property type="term" value="P:mRNA export from nucleus"/>
    <property type="evidence" value="ECO:0007669"/>
    <property type="project" value="EnsemblFungi"/>
</dbReference>
<evidence type="ECO:0000313" key="2">
    <source>
        <dbReference type="EMBL" id="ODQ81388.1"/>
    </source>
</evidence>
<keyword evidence="3" id="KW-1185">Reference proteome</keyword>
<sequence length="141" mass="15952">SSGILEKQSNNIQGTQLKYTPASDAISPNKDHRKYYLYHYTSLDTKEPVRIPLRDVDHFIVGRDASVCDIVPKHSSVSKQHAAIQFRKVGSAIRPYVIDLESINGTYLNENEKELPVARFVELINGDVLRFGDYEGEFVVV</sequence>
<dbReference type="SMART" id="SM00240">
    <property type="entry name" value="FHA"/>
    <property type="match status" value="1"/>
</dbReference>
<reference evidence="3" key="1">
    <citation type="submission" date="2016-05" db="EMBL/GenBank/DDBJ databases">
        <title>Comparative genomics of biotechnologically important yeasts.</title>
        <authorList>
            <consortium name="DOE Joint Genome Institute"/>
            <person name="Riley R."/>
            <person name="Haridas S."/>
            <person name="Wolfe K.H."/>
            <person name="Lopes M.R."/>
            <person name="Hittinger C.T."/>
            <person name="Goker M."/>
            <person name="Salamov A."/>
            <person name="Wisecaver J."/>
            <person name="Long T.M."/>
            <person name="Aerts A.L."/>
            <person name="Barry K."/>
            <person name="Choi C."/>
            <person name="Clum A."/>
            <person name="Coughlan A.Y."/>
            <person name="Deshpande S."/>
            <person name="Douglass A.P."/>
            <person name="Hanson S.J."/>
            <person name="Klenk H.-P."/>
            <person name="Labutti K."/>
            <person name="Lapidus A."/>
            <person name="Lindquist E."/>
            <person name="Lipzen A."/>
            <person name="Meier-Kolthoff J.P."/>
            <person name="Ohm R.A."/>
            <person name="Otillar R.P."/>
            <person name="Pangilinan J."/>
            <person name="Peng Y."/>
            <person name="Rokas A."/>
            <person name="Rosa C.A."/>
            <person name="Scheuner C."/>
            <person name="Sibirny A.A."/>
            <person name="Slot J.C."/>
            <person name="Stielow J.B."/>
            <person name="Sun H."/>
            <person name="Kurtzman C.P."/>
            <person name="Blackwell M."/>
            <person name="Grigoriev I.V."/>
            <person name="Jeffries T.W."/>
        </authorList>
    </citation>
    <scope>NUCLEOTIDE SEQUENCE [LARGE SCALE GENOMIC DNA]</scope>
    <source>
        <strain evidence="3">NRRL Y-12698</strain>
    </source>
</reference>
<dbReference type="GO" id="GO:0051237">
    <property type="term" value="P:maintenance of RNA location"/>
    <property type="evidence" value="ECO:0007669"/>
    <property type="project" value="EnsemblFungi"/>
</dbReference>
<dbReference type="STRING" id="984486.A0A1E3QUR1"/>
<evidence type="ECO:0000259" key="1">
    <source>
        <dbReference type="PROSITE" id="PS50006"/>
    </source>
</evidence>
<dbReference type="PANTHER" id="PTHR23308">
    <property type="entry name" value="NUCLEAR INHIBITOR OF PROTEIN PHOSPHATASE-1"/>
    <property type="match status" value="1"/>
</dbReference>
<protein>
    <recommendedName>
        <fullName evidence="1">FHA domain-containing protein</fullName>
    </recommendedName>
</protein>
<dbReference type="InterPro" id="IPR008984">
    <property type="entry name" value="SMAD_FHA_dom_sf"/>
</dbReference>
<feature type="non-terminal residue" evidence="2">
    <location>
        <position position="141"/>
    </location>
</feature>
<organism evidence="2 3">
    <name type="scientific">Babjeviella inositovora NRRL Y-12698</name>
    <dbReference type="NCBI Taxonomy" id="984486"/>
    <lineage>
        <taxon>Eukaryota</taxon>
        <taxon>Fungi</taxon>
        <taxon>Dikarya</taxon>
        <taxon>Ascomycota</taxon>
        <taxon>Saccharomycotina</taxon>
        <taxon>Pichiomycetes</taxon>
        <taxon>Serinales incertae sedis</taxon>
        <taxon>Babjeviella</taxon>
    </lineage>
</organism>
<gene>
    <name evidence="2" type="ORF">BABINDRAFT_25537</name>
</gene>
<dbReference type="Proteomes" id="UP000094336">
    <property type="component" value="Unassembled WGS sequence"/>
</dbReference>
<dbReference type="GO" id="GO:0070274">
    <property type="term" value="C:RES complex"/>
    <property type="evidence" value="ECO:0007669"/>
    <property type="project" value="EnsemblFungi"/>
</dbReference>
<accession>A0A1E3QUR1</accession>
<proteinExistence type="predicted"/>
<dbReference type="GO" id="GO:0000398">
    <property type="term" value="P:mRNA splicing, via spliceosome"/>
    <property type="evidence" value="ECO:0007669"/>
    <property type="project" value="EnsemblFungi"/>
</dbReference>
<dbReference type="InterPro" id="IPR050923">
    <property type="entry name" value="Cell_Proc_Reg/RNA_Proc"/>
</dbReference>
<evidence type="ECO:0000313" key="3">
    <source>
        <dbReference type="Proteomes" id="UP000094336"/>
    </source>
</evidence>
<feature type="non-terminal residue" evidence="2">
    <location>
        <position position="1"/>
    </location>
</feature>
<dbReference type="GeneID" id="30149213"/>
<dbReference type="Gene3D" id="2.60.200.20">
    <property type="match status" value="1"/>
</dbReference>
<dbReference type="InterPro" id="IPR000253">
    <property type="entry name" value="FHA_dom"/>
</dbReference>
<feature type="domain" description="FHA" evidence="1">
    <location>
        <begin position="59"/>
        <end position="113"/>
    </location>
</feature>